<accession>A0A0P0XGD5</accession>
<evidence type="ECO:0000313" key="1">
    <source>
        <dbReference type="EMBL" id="BAT05688.1"/>
    </source>
</evidence>
<evidence type="ECO:0000313" key="2">
    <source>
        <dbReference type="Proteomes" id="UP000059680"/>
    </source>
</evidence>
<reference evidence="1 2" key="2">
    <citation type="journal article" date="2013" name="Plant Cell Physiol.">
        <title>Rice Annotation Project Database (RAP-DB): an integrative and interactive database for rice genomics.</title>
        <authorList>
            <person name="Sakai H."/>
            <person name="Lee S.S."/>
            <person name="Tanaka T."/>
            <person name="Numa H."/>
            <person name="Kim J."/>
            <person name="Kawahara Y."/>
            <person name="Wakimoto H."/>
            <person name="Yang C.C."/>
            <person name="Iwamoto M."/>
            <person name="Abe T."/>
            <person name="Yamada Y."/>
            <person name="Muto A."/>
            <person name="Inokuchi H."/>
            <person name="Ikemura T."/>
            <person name="Matsumoto T."/>
            <person name="Sasaki T."/>
            <person name="Itoh T."/>
        </authorList>
    </citation>
    <scope>NUCLEOTIDE SEQUENCE [LARGE SCALE GENOMIC DNA]</scope>
    <source>
        <strain evidence="2">cv. Nipponbare</strain>
    </source>
</reference>
<reference evidence="2" key="1">
    <citation type="journal article" date="2005" name="Nature">
        <title>The map-based sequence of the rice genome.</title>
        <authorList>
            <consortium name="International rice genome sequencing project (IRGSP)"/>
            <person name="Matsumoto T."/>
            <person name="Wu J."/>
            <person name="Kanamori H."/>
            <person name="Katayose Y."/>
            <person name="Fujisawa M."/>
            <person name="Namiki N."/>
            <person name="Mizuno H."/>
            <person name="Yamamoto K."/>
            <person name="Antonio B.A."/>
            <person name="Baba T."/>
            <person name="Sakata K."/>
            <person name="Nagamura Y."/>
            <person name="Aoki H."/>
            <person name="Arikawa K."/>
            <person name="Arita K."/>
            <person name="Bito T."/>
            <person name="Chiden Y."/>
            <person name="Fujitsuka N."/>
            <person name="Fukunaka R."/>
            <person name="Hamada M."/>
            <person name="Harada C."/>
            <person name="Hayashi A."/>
            <person name="Hijishita S."/>
            <person name="Honda M."/>
            <person name="Hosokawa S."/>
            <person name="Ichikawa Y."/>
            <person name="Idonuma A."/>
            <person name="Iijima M."/>
            <person name="Ikeda M."/>
            <person name="Ikeno M."/>
            <person name="Ito K."/>
            <person name="Ito S."/>
            <person name="Ito T."/>
            <person name="Ito Y."/>
            <person name="Ito Y."/>
            <person name="Iwabuchi A."/>
            <person name="Kamiya K."/>
            <person name="Karasawa W."/>
            <person name="Kurita K."/>
            <person name="Katagiri S."/>
            <person name="Kikuta A."/>
            <person name="Kobayashi H."/>
            <person name="Kobayashi N."/>
            <person name="Machita K."/>
            <person name="Maehara T."/>
            <person name="Masukawa M."/>
            <person name="Mizubayashi T."/>
            <person name="Mukai Y."/>
            <person name="Nagasaki H."/>
            <person name="Nagata Y."/>
            <person name="Naito S."/>
            <person name="Nakashima M."/>
            <person name="Nakama Y."/>
            <person name="Nakamichi Y."/>
            <person name="Nakamura M."/>
            <person name="Meguro A."/>
            <person name="Negishi M."/>
            <person name="Ohta I."/>
            <person name="Ohta T."/>
            <person name="Okamoto M."/>
            <person name="Ono N."/>
            <person name="Saji S."/>
            <person name="Sakaguchi M."/>
            <person name="Sakai K."/>
            <person name="Shibata M."/>
            <person name="Shimokawa T."/>
            <person name="Song J."/>
            <person name="Takazaki Y."/>
            <person name="Terasawa K."/>
            <person name="Tsugane M."/>
            <person name="Tsuji K."/>
            <person name="Ueda S."/>
            <person name="Waki K."/>
            <person name="Yamagata H."/>
            <person name="Yamamoto M."/>
            <person name="Yamamoto S."/>
            <person name="Yamane H."/>
            <person name="Yoshiki S."/>
            <person name="Yoshihara R."/>
            <person name="Yukawa K."/>
            <person name="Zhong H."/>
            <person name="Yano M."/>
            <person name="Yuan Q."/>
            <person name="Ouyang S."/>
            <person name="Liu J."/>
            <person name="Jones K.M."/>
            <person name="Gansberger K."/>
            <person name="Moffat K."/>
            <person name="Hill J."/>
            <person name="Bera J."/>
            <person name="Fadrosh D."/>
            <person name="Jin S."/>
            <person name="Johri S."/>
            <person name="Kim M."/>
            <person name="Overton L."/>
            <person name="Reardon M."/>
            <person name="Tsitrin T."/>
            <person name="Vuong H."/>
            <person name="Weaver B."/>
            <person name="Ciecko A."/>
            <person name="Tallon L."/>
            <person name="Jackson J."/>
            <person name="Pai G."/>
            <person name="Aken S.V."/>
            <person name="Utterback T."/>
            <person name="Reidmuller S."/>
            <person name="Feldblyum T."/>
            <person name="Hsiao J."/>
            <person name="Zismann V."/>
            <person name="Iobst S."/>
            <person name="de Vazeille A.R."/>
            <person name="Buell C.R."/>
            <person name="Ying K."/>
            <person name="Li Y."/>
            <person name="Lu T."/>
            <person name="Huang Y."/>
            <person name="Zhao Q."/>
            <person name="Feng Q."/>
            <person name="Zhang L."/>
            <person name="Zhu J."/>
            <person name="Weng Q."/>
            <person name="Mu J."/>
            <person name="Lu Y."/>
            <person name="Fan D."/>
            <person name="Liu Y."/>
            <person name="Guan J."/>
            <person name="Zhang Y."/>
            <person name="Yu S."/>
            <person name="Liu X."/>
            <person name="Zhang Y."/>
            <person name="Hong G."/>
            <person name="Han B."/>
            <person name="Choisne N."/>
            <person name="Demange N."/>
            <person name="Orjeda G."/>
            <person name="Samain S."/>
            <person name="Cattolico L."/>
            <person name="Pelletier E."/>
            <person name="Couloux A."/>
            <person name="Segurens B."/>
            <person name="Wincker P."/>
            <person name="D'Hont A."/>
            <person name="Scarpelli C."/>
            <person name="Weissenbach J."/>
            <person name="Salanoubat M."/>
            <person name="Quetier F."/>
            <person name="Yu Y."/>
            <person name="Kim H.R."/>
            <person name="Rambo T."/>
            <person name="Currie J."/>
            <person name="Collura K."/>
            <person name="Luo M."/>
            <person name="Yang T."/>
            <person name="Ammiraju J.S.S."/>
            <person name="Engler F."/>
            <person name="Soderlund C."/>
            <person name="Wing R.A."/>
            <person name="Palmer L.E."/>
            <person name="de la Bastide M."/>
            <person name="Spiegel L."/>
            <person name="Nascimento L."/>
            <person name="Zutavern T."/>
            <person name="O'Shaughnessy A."/>
            <person name="Dike S."/>
            <person name="Dedhia N."/>
            <person name="Preston R."/>
            <person name="Balija V."/>
            <person name="McCombie W.R."/>
            <person name="Chow T."/>
            <person name="Chen H."/>
            <person name="Chung M."/>
            <person name="Chen C."/>
            <person name="Shaw J."/>
            <person name="Wu H."/>
            <person name="Hsiao K."/>
            <person name="Chao Y."/>
            <person name="Chu M."/>
            <person name="Cheng C."/>
            <person name="Hour A."/>
            <person name="Lee P."/>
            <person name="Lin S."/>
            <person name="Lin Y."/>
            <person name="Liou J."/>
            <person name="Liu S."/>
            <person name="Hsing Y."/>
            <person name="Raghuvanshi S."/>
            <person name="Mohanty A."/>
            <person name="Bharti A.K."/>
            <person name="Gaur A."/>
            <person name="Gupta V."/>
            <person name="Kumar D."/>
            <person name="Ravi V."/>
            <person name="Vij S."/>
            <person name="Kapur A."/>
            <person name="Khurana P."/>
            <person name="Khurana P."/>
            <person name="Khurana J.P."/>
            <person name="Tyagi A.K."/>
            <person name="Gaikwad K."/>
            <person name="Singh A."/>
            <person name="Dalal V."/>
            <person name="Srivastava S."/>
            <person name="Dixit A."/>
            <person name="Pal A.K."/>
            <person name="Ghazi I.A."/>
            <person name="Yadav M."/>
            <person name="Pandit A."/>
            <person name="Bhargava A."/>
            <person name="Sureshbabu K."/>
            <person name="Batra K."/>
            <person name="Sharma T.R."/>
            <person name="Mohapatra T."/>
            <person name="Singh N.K."/>
            <person name="Messing J."/>
            <person name="Nelson A.B."/>
            <person name="Fuks G."/>
            <person name="Kavchok S."/>
            <person name="Keizer G."/>
            <person name="Linton E."/>
            <person name="Llaca V."/>
            <person name="Song R."/>
            <person name="Tanyolac B."/>
            <person name="Young S."/>
            <person name="Ho-Il K."/>
            <person name="Hahn J.H."/>
            <person name="Sangsakoo G."/>
            <person name="Vanavichit A."/>
            <person name="de Mattos Luiz.A.T."/>
            <person name="Zimmer P.D."/>
            <person name="Malone G."/>
            <person name="Dellagostin O."/>
            <person name="de Oliveira A.C."/>
            <person name="Bevan M."/>
            <person name="Bancroft I."/>
            <person name="Minx P."/>
            <person name="Cordum H."/>
            <person name="Wilson R."/>
            <person name="Cheng Z."/>
            <person name="Jin W."/>
            <person name="Jiang J."/>
            <person name="Leong S.A."/>
            <person name="Iwama H."/>
            <person name="Gojobori T."/>
            <person name="Itoh T."/>
            <person name="Niimura Y."/>
            <person name="Fujii Y."/>
            <person name="Habara T."/>
            <person name="Sakai H."/>
            <person name="Sato Y."/>
            <person name="Wilson G."/>
            <person name="Kumar K."/>
            <person name="McCouch S."/>
            <person name="Juretic N."/>
            <person name="Hoen D."/>
            <person name="Wright S."/>
            <person name="Bruskiewich R."/>
            <person name="Bureau T."/>
            <person name="Miyao A."/>
            <person name="Hirochika H."/>
            <person name="Nishikawa T."/>
            <person name="Kadowaki K."/>
            <person name="Sugiura M."/>
            <person name="Burr B."/>
            <person name="Sasaki T."/>
        </authorList>
    </citation>
    <scope>NUCLEOTIDE SEQUENCE [LARGE SCALE GENOMIC DNA]</scope>
    <source>
        <strain evidence="2">cv. Nipponbare</strain>
    </source>
</reference>
<feature type="non-terminal residue" evidence="1">
    <location>
        <position position="1"/>
    </location>
</feature>
<dbReference type="EMBL" id="AP014964">
    <property type="protein sequence ID" value="BAT05688.1"/>
    <property type="molecule type" value="Genomic_DNA"/>
</dbReference>
<dbReference type="Gramene" id="Os08t0448900-00">
    <property type="protein sequence ID" value="Os08t0448900-00"/>
    <property type="gene ID" value="Os08g0448900"/>
</dbReference>
<dbReference type="Proteomes" id="UP000059680">
    <property type="component" value="Chromosome 8"/>
</dbReference>
<organism evidence="1 2">
    <name type="scientific">Oryza sativa subsp. japonica</name>
    <name type="common">Rice</name>
    <dbReference type="NCBI Taxonomy" id="39947"/>
    <lineage>
        <taxon>Eukaryota</taxon>
        <taxon>Viridiplantae</taxon>
        <taxon>Streptophyta</taxon>
        <taxon>Embryophyta</taxon>
        <taxon>Tracheophyta</taxon>
        <taxon>Spermatophyta</taxon>
        <taxon>Magnoliopsida</taxon>
        <taxon>Liliopsida</taxon>
        <taxon>Poales</taxon>
        <taxon>Poaceae</taxon>
        <taxon>BOP clade</taxon>
        <taxon>Oryzoideae</taxon>
        <taxon>Oryzeae</taxon>
        <taxon>Oryzinae</taxon>
        <taxon>Oryza</taxon>
        <taxon>Oryza sativa</taxon>
    </lineage>
</organism>
<gene>
    <name evidence="1" type="ordered locus">Os08g0448900</name>
    <name evidence="1" type="ORF">OSNPB_080448900</name>
</gene>
<name>A0A0P0XGD5_ORYSJ</name>
<keyword evidence="2" id="KW-1185">Reference proteome</keyword>
<dbReference type="InParanoid" id="A0A0P0XGD5"/>
<dbReference type="PaxDb" id="39947-A0A0P0XGD5"/>
<protein>
    <submittedName>
        <fullName evidence="1">Os08g0448900 protein</fullName>
    </submittedName>
</protein>
<dbReference type="AlphaFoldDB" id="A0A0P0XGD5"/>
<proteinExistence type="predicted"/>
<reference evidence="1 2" key="3">
    <citation type="journal article" date="2013" name="Rice">
        <title>Improvement of the Oryza sativa Nipponbare reference genome using next generation sequence and optical map data.</title>
        <authorList>
            <person name="Kawahara Y."/>
            <person name="de la Bastide M."/>
            <person name="Hamilton J.P."/>
            <person name="Kanamori H."/>
            <person name="McCombie W.R."/>
            <person name="Ouyang S."/>
            <person name="Schwartz D.C."/>
            <person name="Tanaka T."/>
            <person name="Wu J."/>
            <person name="Zhou S."/>
            <person name="Childs K.L."/>
            <person name="Davidson R.M."/>
            <person name="Lin H."/>
            <person name="Quesada-Ocampo L."/>
            <person name="Vaillancourt B."/>
            <person name="Sakai H."/>
            <person name="Lee S.S."/>
            <person name="Kim J."/>
            <person name="Numa H."/>
            <person name="Itoh T."/>
            <person name="Buell C.R."/>
            <person name="Matsumoto T."/>
        </authorList>
    </citation>
    <scope>NUCLEOTIDE SEQUENCE [LARGE SCALE GENOMIC DNA]</scope>
    <source>
        <strain evidence="2">cv. Nipponbare</strain>
    </source>
</reference>
<sequence>SVNYIFFAGISKLLRLLLKTDKYERLKRRLISSSILDELSVS</sequence>